<evidence type="ECO:0000256" key="6">
    <source>
        <dbReference type="SAM" id="MobiDB-lite"/>
    </source>
</evidence>
<keyword evidence="3 5" id="KW-0697">Rotamase</keyword>
<comment type="catalytic activity">
    <reaction evidence="1 5">
        <text>[protein]-peptidylproline (omega=180) = [protein]-peptidylproline (omega=0)</text>
        <dbReference type="Rhea" id="RHEA:16237"/>
        <dbReference type="Rhea" id="RHEA-COMP:10747"/>
        <dbReference type="Rhea" id="RHEA-COMP:10748"/>
        <dbReference type="ChEBI" id="CHEBI:83833"/>
        <dbReference type="ChEBI" id="CHEBI:83834"/>
        <dbReference type="EC" id="5.2.1.8"/>
    </reaction>
</comment>
<keyword evidence="9" id="KW-1185">Reference proteome</keyword>
<dbReference type="Proteomes" id="UP000664859">
    <property type="component" value="Unassembled WGS sequence"/>
</dbReference>
<evidence type="ECO:0000256" key="5">
    <source>
        <dbReference type="PROSITE-ProRule" id="PRU00277"/>
    </source>
</evidence>
<name>A0A835YL48_9STRA</name>
<evidence type="ECO:0000256" key="1">
    <source>
        <dbReference type="ARBA" id="ARBA00000971"/>
    </source>
</evidence>
<dbReference type="InterPro" id="IPR001179">
    <property type="entry name" value="PPIase_FKBP_dom"/>
</dbReference>
<dbReference type="AlphaFoldDB" id="A0A835YL48"/>
<protein>
    <recommendedName>
        <fullName evidence="2 5">peptidylprolyl isomerase</fullName>
        <ecNumber evidence="2 5">5.2.1.8</ecNumber>
    </recommendedName>
</protein>
<organism evidence="8 9">
    <name type="scientific">Tribonema minus</name>
    <dbReference type="NCBI Taxonomy" id="303371"/>
    <lineage>
        <taxon>Eukaryota</taxon>
        <taxon>Sar</taxon>
        <taxon>Stramenopiles</taxon>
        <taxon>Ochrophyta</taxon>
        <taxon>PX clade</taxon>
        <taxon>Xanthophyceae</taxon>
        <taxon>Tribonematales</taxon>
        <taxon>Tribonemataceae</taxon>
        <taxon>Tribonema</taxon>
    </lineage>
</organism>
<proteinExistence type="predicted"/>
<dbReference type="EC" id="5.2.1.8" evidence="2 5"/>
<feature type="domain" description="PPIase FKBP-type" evidence="7">
    <location>
        <begin position="243"/>
        <end position="348"/>
    </location>
</feature>
<dbReference type="SUPFAM" id="SSF54534">
    <property type="entry name" value="FKBP-like"/>
    <property type="match status" value="1"/>
</dbReference>
<evidence type="ECO:0000256" key="4">
    <source>
        <dbReference type="ARBA" id="ARBA00023235"/>
    </source>
</evidence>
<sequence>MKATLSSEVGPFGFAAFAISASFAILSCPTKLLSDTTLVPANDTKLTSKPAVAPRMLPAPKVGIFCMQVFFRKHSCRRSVCECSLRQSKRYCERSGWRSAGSSLDHSRDGRFNRFNKWRQKNRNTHGSRRPTANTQGCPGWSRAARISTCHRSPDSIGRRYHSQTSARRSLASIIQGLTCDLTCACLPYAEPVNLPVVEEFDTPQLKGLSGDENPNLPQFRALPSGVRITDIQVGNGAEVKEGSTVSLQWVLRRSNGYFVDSSEAHNYDPFIYRVGDAQKAIKGFDEGIRGMKQGGKRRMIVPPELGYVQGAADNKPGPVPTGYGPQRQVTNRKNEPFFFEVEVSHVRDRSN</sequence>
<gene>
    <name evidence="8" type="ORF">JKP88DRAFT_333244</name>
</gene>
<dbReference type="PROSITE" id="PS51257">
    <property type="entry name" value="PROKAR_LIPOPROTEIN"/>
    <property type="match status" value="1"/>
</dbReference>
<keyword evidence="4 5" id="KW-0413">Isomerase</keyword>
<evidence type="ECO:0000259" key="7">
    <source>
        <dbReference type="PROSITE" id="PS50059"/>
    </source>
</evidence>
<feature type="region of interest" description="Disordered" evidence="6">
    <location>
        <begin position="311"/>
        <end position="330"/>
    </location>
</feature>
<dbReference type="Pfam" id="PF00254">
    <property type="entry name" value="FKBP_C"/>
    <property type="match status" value="1"/>
</dbReference>
<evidence type="ECO:0000313" key="8">
    <source>
        <dbReference type="EMBL" id="KAG5177254.1"/>
    </source>
</evidence>
<dbReference type="InterPro" id="IPR046357">
    <property type="entry name" value="PPIase_dom_sf"/>
</dbReference>
<dbReference type="PANTHER" id="PTHR43811:SF26">
    <property type="entry name" value="PEPTIDYL-PROLYL CIS-TRANS ISOMERASE FKBP16-1, CHLOROPLASTIC"/>
    <property type="match status" value="1"/>
</dbReference>
<accession>A0A835YL48</accession>
<dbReference type="PROSITE" id="PS50059">
    <property type="entry name" value="FKBP_PPIASE"/>
    <property type="match status" value="1"/>
</dbReference>
<dbReference type="Gene3D" id="3.10.50.40">
    <property type="match status" value="1"/>
</dbReference>
<dbReference type="PANTHER" id="PTHR43811">
    <property type="entry name" value="FKBP-TYPE PEPTIDYL-PROLYL CIS-TRANS ISOMERASE FKPA"/>
    <property type="match status" value="1"/>
</dbReference>
<dbReference type="EMBL" id="JAFCMP010000527">
    <property type="protein sequence ID" value="KAG5177254.1"/>
    <property type="molecule type" value="Genomic_DNA"/>
</dbReference>
<comment type="caution">
    <text evidence="8">The sequence shown here is derived from an EMBL/GenBank/DDBJ whole genome shotgun (WGS) entry which is preliminary data.</text>
</comment>
<evidence type="ECO:0000256" key="3">
    <source>
        <dbReference type="ARBA" id="ARBA00023110"/>
    </source>
</evidence>
<reference evidence="8" key="1">
    <citation type="submission" date="2021-02" db="EMBL/GenBank/DDBJ databases">
        <title>First Annotated Genome of the Yellow-green Alga Tribonema minus.</title>
        <authorList>
            <person name="Mahan K.M."/>
        </authorList>
    </citation>
    <scope>NUCLEOTIDE SEQUENCE</scope>
    <source>
        <strain evidence="8">UTEX B ZZ1240</strain>
    </source>
</reference>
<evidence type="ECO:0000313" key="9">
    <source>
        <dbReference type="Proteomes" id="UP000664859"/>
    </source>
</evidence>
<dbReference type="OrthoDB" id="1902587at2759"/>
<dbReference type="GO" id="GO:0003755">
    <property type="term" value="F:peptidyl-prolyl cis-trans isomerase activity"/>
    <property type="evidence" value="ECO:0007669"/>
    <property type="project" value="UniProtKB-KW"/>
</dbReference>
<evidence type="ECO:0000256" key="2">
    <source>
        <dbReference type="ARBA" id="ARBA00013194"/>
    </source>
</evidence>